<gene>
    <name evidence="1" type="ORF">M6B38_409675</name>
</gene>
<dbReference type="Proteomes" id="UP001140949">
    <property type="component" value="Unassembled WGS sequence"/>
</dbReference>
<dbReference type="AlphaFoldDB" id="A0AAX6FNG6"/>
<organism evidence="1 2">
    <name type="scientific">Iris pallida</name>
    <name type="common">Sweet iris</name>
    <dbReference type="NCBI Taxonomy" id="29817"/>
    <lineage>
        <taxon>Eukaryota</taxon>
        <taxon>Viridiplantae</taxon>
        <taxon>Streptophyta</taxon>
        <taxon>Embryophyta</taxon>
        <taxon>Tracheophyta</taxon>
        <taxon>Spermatophyta</taxon>
        <taxon>Magnoliopsida</taxon>
        <taxon>Liliopsida</taxon>
        <taxon>Asparagales</taxon>
        <taxon>Iridaceae</taxon>
        <taxon>Iridoideae</taxon>
        <taxon>Irideae</taxon>
        <taxon>Iris</taxon>
    </lineage>
</organism>
<accession>A0AAX6FNG6</accession>
<evidence type="ECO:0000313" key="1">
    <source>
        <dbReference type="EMBL" id="KAJ6817889.1"/>
    </source>
</evidence>
<dbReference type="EMBL" id="JANAVB010027598">
    <property type="protein sequence ID" value="KAJ6817889.1"/>
    <property type="molecule type" value="Genomic_DNA"/>
</dbReference>
<evidence type="ECO:0000313" key="2">
    <source>
        <dbReference type="Proteomes" id="UP001140949"/>
    </source>
</evidence>
<reference evidence="1" key="1">
    <citation type="journal article" date="2023" name="GigaByte">
        <title>Genome assembly of the bearded iris, Iris pallida Lam.</title>
        <authorList>
            <person name="Bruccoleri R.E."/>
            <person name="Oakeley E.J."/>
            <person name="Faust A.M.E."/>
            <person name="Altorfer M."/>
            <person name="Dessus-Babus S."/>
            <person name="Burckhardt D."/>
            <person name="Oertli M."/>
            <person name="Naumann U."/>
            <person name="Petersen F."/>
            <person name="Wong J."/>
        </authorList>
    </citation>
    <scope>NUCLEOTIDE SEQUENCE</scope>
    <source>
        <strain evidence="1">GSM-AAB239-AS_SAM_17_03QT</strain>
    </source>
</reference>
<name>A0AAX6FNG6_IRIPA</name>
<proteinExistence type="predicted"/>
<keyword evidence="2" id="KW-1185">Reference proteome</keyword>
<sequence>MLSEADTADPVATALGRWGLACGGCRERAGGDGWRRSRGLVGWGDPARKLRLGVKPLWICHSEAASMVFGATGLRKDLGHGASTVAFGWAASTRQAALRLGRGDMAGVGAPVAPRCWCS</sequence>
<reference evidence="1" key="2">
    <citation type="submission" date="2023-04" db="EMBL/GenBank/DDBJ databases">
        <authorList>
            <person name="Bruccoleri R.E."/>
            <person name="Oakeley E.J."/>
            <person name="Faust A.-M."/>
            <person name="Dessus-Babus S."/>
            <person name="Altorfer M."/>
            <person name="Burckhardt D."/>
            <person name="Oertli M."/>
            <person name="Naumann U."/>
            <person name="Petersen F."/>
            <person name="Wong J."/>
        </authorList>
    </citation>
    <scope>NUCLEOTIDE SEQUENCE</scope>
    <source>
        <strain evidence="1">GSM-AAB239-AS_SAM_17_03QT</strain>
        <tissue evidence="1">Leaf</tissue>
    </source>
</reference>
<protein>
    <submittedName>
        <fullName evidence="1">Uncharacterized protein</fullName>
    </submittedName>
</protein>
<comment type="caution">
    <text evidence="1">The sequence shown here is derived from an EMBL/GenBank/DDBJ whole genome shotgun (WGS) entry which is preliminary data.</text>
</comment>